<dbReference type="PANTHER" id="PTHR23028:SF131">
    <property type="entry name" value="BLR2367 PROTEIN"/>
    <property type="match status" value="1"/>
</dbReference>
<gene>
    <name evidence="3" type="ORF">J2R99_001068</name>
</gene>
<feature type="transmembrane region" description="Helical" evidence="1">
    <location>
        <begin position="164"/>
        <end position="187"/>
    </location>
</feature>
<dbReference type="PANTHER" id="PTHR23028">
    <property type="entry name" value="ACETYLTRANSFERASE"/>
    <property type="match status" value="1"/>
</dbReference>
<evidence type="ECO:0000313" key="4">
    <source>
        <dbReference type="Proteomes" id="UP001230253"/>
    </source>
</evidence>
<keyword evidence="1" id="KW-1133">Transmembrane helix</keyword>
<reference evidence="3 4" key="1">
    <citation type="submission" date="2023-07" db="EMBL/GenBank/DDBJ databases">
        <title>Genomic Encyclopedia of Type Strains, Phase IV (KMG-IV): sequencing the most valuable type-strain genomes for metagenomic binning, comparative biology and taxonomic classification.</title>
        <authorList>
            <person name="Goeker M."/>
        </authorList>
    </citation>
    <scope>NUCLEOTIDE SEQUENCE [LARGE SCALE GENOMIC DNA]</scope>
    <source>
        <strain evidence="3 4">DSM 11549</strain>
    </source>
</reference>
<accession>A0ABU0C3Z5</accession>
<organism evidence="3 4">
    <name type="scientific">Rhodopseudomonas julia</name>
    <dbReference type="NCBI Taxonomy" id="200617"/>
    <lineage>
        <taxon>Bacteria</taxon>
        <taxon>Pseudomonadati</taxon>
        <taxon>Pseudomonadota</taxon>
        <taxon>Alphaproteobacteria</taxon>
        <taxon>Hyphomicrobiales</taxon>
        <taxon>Nitrobacteraceae</taxon>
        <taxon>Rhodopseudomonas</taxon>
    </lineage>
</organism>
<dbReference type="Pfam" id="PF01757">
    <property type="entry name" value="Acyl_transf_3"/>
    <property type="match status" value="1"/>
</dbReference>
<dbReference type="RefSeq" id="WP_307153438.1">
    <property type="nucleotide sequence ID" value="NZ_JAUSUK010000001.1"/>
</dbReference>
<feature type="transmembrane region" description="Helical" evidence="1">
    <location>
        <begin position="92"/>
        <end position="114"/>
    </location>
</feature>
<feature type="domain" description="Acyltransferase 3" evidence="2">
    <location>
        <begin position="26"/>
        <end position="331"/>
    </location>
</feature>
<proteinExistence type="predicted"/>
<sequence>MPDRLPTARDESRPPRVLAPVPAHIPALDGLRGVAAVIVMLSHVASATGVAHEYFQRGGGQIGVMIFFALSGFLMAHIYFETPPRASALYKYLVARVARVVPLFLAVVFFSYAVTRWKSGEYPFVYSIDGAGLVDHLLLQRGENVLWTIPVELRFYALFPLFWILYRVSSNIALFSCLALALAYFVLPPSSMPVMHLGHYFVIGMATKLLSQRIHLAPRLNDAGFVASAAMIAFLFPMPFIWLFGYTPRMWWEPQIALAVFLLLFFTLRSNLAAGLLGTLWLRKLGDISYSLYLTHMLAIGNLRYFLDPQTHPVLLGVSAITLAILQSFVIFILFERPARRLIRRFAGPRRRPAMRSAPVAPRKG</sequence>
<keyword evidence="1" id="KW-0812">Transmembrane</keyword>
<comment type="caution">
    <text evidence="3">The sequence shown here is derived from an EMBL/GenBank/DDBJ whole genome shotgun (WGS) entry which is preliminary data.</text>
</comment>
<dbReference type="InterPro" id="IPR002656">
    <property type="entry name" value="Acyl_transf_3_dom"/>
</dbReference>
<feature type="transmembrane region" description="Helical" evidence="1">
    <location>
        <begin position="223"/>
        <end position="244"/>
    </location>
</feature>
<feature type="transmembrane region" description="Helical" evidence="1">
    <location>
        <begin position="62"/>
        <end position="80"/>
    </location>
</feature>
<dbReference type="EMBL" id="JAUSUK010000001">
    <property type="protein sequence ID" value="MDQ0325219.1"/>
    <property type="molecule type" value="Genomic_DNA"/>
</dbReference>
<feature type="transmembrane region" description="Helical" evidence="1">
    <location>
        <begin position="313"/>
        <end position="335"/>
    </location>
</feature>
<name>A0ABU0C3Z5_9BRAD</name>
<keyword evidence="1" id="KW-0472">Membrane</keyword>
<protein>
    <submittedName>
        <fullName evidence="3">Peptidoglycan/LPS O-acetylase OafA/YrhL</fullName>
    </submittedName>
</protein>
<dbReference type="Proteomes" id="UP001230253">
    <property type="component" value="Unassembled WGS sequence"/>
</dbReference>
<keyword evidence="4" id="KW-1185">Reference proteome</keyword>
<evidence type="ECO:0000313" key="3">
    <source>
        <dbReference type="EMBL" id="MDQ0325219.1"/>
    </source>
</evidence>
<dbReference type="InterPro" id="IPR050879">
    <property type="entry name" value="Acyltransferase_3"/>
</dbReference>
<feature type="transmembrane region" description="Helical" evidence="1">
    <location>
        <begin position="256"/>
        <end position="278"/>
    </location>
</feature>
<evidence type="ECO:0000256" key="1">
    <source>
        <dbReference type="SAM" id="Phobius"/>
    </source>
</evidence>
<evidence type="ECO:0000259" key="2">
    <source>
        <dbReference type="Pfam" id="PF01757"/>
    </source>
</evidence>